<keyword evidence="2" id="KW-1185">Reference proteome</keyword>
<sequence length="220" mass="24378">MLAIFGNSEAVPIIEPRTNPHFSACTRSWVFHAIYRGSSAAFAIIDLDGKNISDESTPTEPPTGLSFWCTISIFAVLGLCFVHFFVVIAWLTNIATQVTTCSPASVQTSISESSLPHERYVGQELHERDTLPTQNPASGYDSLSQAHIGMHGHRKKGLRRTKSAHTIYENRKQEAKLVEANIGSSAIQKSLSDSRNSLSAHRMHIVFLMRRLSRRPSVSE</sequence>
<organism evidence="1 2">
    <name type="scientific">Irpex rosettiformis</name>
    <dbReference type="NCBI Taxonomy" id="378272"/>
    <lineage>
        <taxon>Eukaryota</taxon>
        <taxon>Fungi</taxon>
        <taxon>Dikarya</taxon>
        <taxon>Basidiomycota</taxon>
        <taxon>Agaricomycotina</taxon>
        <taxon>Agaricomycetes</taxon>
        <taxon>Polyporales</taxon>
        <taxon>Irpicaceae</taxon>
        <taxon>Irpex</taxon>
    </lineage>
</organism>
<comment type="caution">
    <text evidence="1">The sequence shown here is derived from an EMBL/GenBank/DDBJ whole genome shotgun (WGS) entry which is preliminary data.</text>
</comment>
<name>A0ACB8U946_9APHY</name>
<accession>A0ACB8U946</accession>
<dbReference type="Proteomes" id="UP001055072">
    <property type="component" value="Unassembled WGS sequence"/>
</dbReference>
<evidence type="ECO:0000313" key="1">
    <source>
        <dbReference type="EMBL" id="KAI0090769.1"/>
    </source>
</evidence>
<gene>
    <name evidence="1" type="ORF">BDY19DRAFT_734874</name>
</gene>
<protein>
    <submittedName>
        <fullName evidence="1">Uncharacterized protein</fullName>
    </submittedName>
</protein>
<evidence type="ECO:0000313" key="2">
    <source>
        <dbReference type="Proteomes" id="UP001055072"/>
    </source>
</evidence>
<reference evidence="1" key="1">
    <citation type="journal article" date="2021" name="Environ. Microbiol.">
        <title>Gene family expansions and transcriptome signatures uncover fungal adaptations to wood decay.</title>
        <authorList>
            <person name="Hage H."/>
            <person name="Miyauchi S."/>
            <person name="Viragh M."/>
            <person name="Drula E."/>
            <person name="Min B."/>
            <person name="Chaduli D."/>
            <person name="Navarro D."/>
            <person name="Favel A."/>
            <person name="Norest M."/>
            <person name="Lesage-Meessen L."/>
            <person name="Balint B."/>
            <person name="Merenyi Z."/>
            <person name="de Eugenio L."/>
            <person name="Morin E."/>
            <person name="Martinez A.T."/>
            <person name="Baldrian P."/>
            <person name="Stursova M."/>
            <person name="Martinez M.J."/>
            <person name="Novotny C."/>
            <person name="Magnuson J.K."/>
            <person name="Spatafora J.W."/>
            <person name="Maurice S."/>
            <person name="Pangilinan J."/>
            <person name="Andreopoulos W."/>
            <person name="LaButti K."/>
            <person name="Hundley H."/>
            <person name="Na H."/>
            <person name="Kuo A."/>
            <person name="Barry K."/>
            <person name="Lipzen A."/>
            <person name="Henrissat B."/>
            <person name="Riley R."/>
            <person name="Ahrendt S."/>
            <person name="Nagy L.G."/>
            <person name="Grigoriev I.V."/>
            <person name="Martin F."/>
            <person name="Rosso M.N."/>
        </authorList>
    </citation>
    <scope>NUCLEOTIDE SEQUENCE</scope>
    <source>
        <strain evidence="1">CBS 384.51</strain>
    </source>
</reference>
<dbReference type="EMBL" id="MU274907">
    <property type="protein sequence ID" value="KAI0090769.1"/>
    <property type="molecule type" value="Genomic_DNA"/>
</dbReference>
<proteinExistence type="predicted"/>